<organism evidence="1 2">
    <name type="scientific">Apiospora rasikravindrae</name>
    <dbReference type="NCBI Taxonomy" id="990691"/>
    <lineage>
        <taxon>Eukaryota</taxon>
        <taxon>Fungi</taxon>
        <taxon>Dikarya</taxon>
        <taxon>Ascomycota</taxon>
        <taxon>Pezizomycotina</taxon>
        <taxon>Sordariomycetes</taxon>
        <taxon>Xylariomycetidae</taxon>
        <taxon>Amphisphaeriales</taxon>
        <taxon>Apiosporaceae</taxon>
        <taxon>Apiospora</taxon>
    </lineage>
</organism>
<comment type="caution">
    <text evidence="1">The sequence shown here is derived from an EMBL/GenBank/DDBJ whole genome shotgun (WGS) entry which is preliminary data.</text>
</comment>
<proteinExistence type="predicted"/>
<keyword evidence="2" id="KW-1185">Reference proteome</keyword>
<reference evidence="1 2" key="1">
    <citation type="submission" date="2023-01" db="EMBL/GenBank/DDBJ databases">
        <title>Analysis of 21 Apiospora genomes using comparative genomics revels a genus with tremendous synthesis potential of carbohydrate active enzymes and secondary metabolites.</title>
        <authorList>
            <person name="Sorensen T."/>
        </authorList>
    </citation>
    <scope>NUCLEOTIDE SEQUENCE [LARGE SCALE GENOMIC DNA]</scope>
    <source>
        <strain evidence="1 2">CBS 33761</strain>
    </source>
</reference>
<evidence type="ECO:0000313" key="2">
    <source>
        <dbReference type="Proteomes" id="UP001444661"/>
    </source>
</evidence>
<gene>
    <name evidence="1" type="ORF">PG993_000832</name>
</gene>
<sequence>MGLPVIDAVLENKIKYRRLEARKKAIERLQRTAFTKLNVYDKAVIGDAVDKELNVQVTNIVPRMYPKLQFPYRAVIEYAIRKVFSLHPSLFRSVGLGHLSVQELFEYRG</sequence>
<dbReference type="Proteomes" id="UP001444661">
    <property type="component" value="Unassembled WGS sequence"/>
</dbReference>
<protein>
    <submittedName>
        <fullName evidence="1">Uncharacterized protein</fullName>
    </submittedName>
</protein>
<dbReference type="EMBL" id="JAQQWK010000001">
    <property type="protein sequence ID" value="KAK8055605.1"/>
    <property type="molecule type" value="Genomic_DNA"/>
</dbReference>
<accession>A0ABR1U9P1</accession>
<evidence type="ECO:0000313" key="1">
    <source>
        <dbReference type="EMBL" id="KAK8055605.1"/>
    </source>
</evidence>
<name>A0ABR1U9P1_9PEZI</name>